<dbReference type="InterPro" id="IPR039638">
    <property type="entry name" value="MED33A/B"/>
</dbReference>
<organism evidence="1 2">
    <name type="scientific">Saponaria officinalis</name>
    <name type="common">Common soapwort</name>
    <name type="synonym">Lychnis saponaria</name>
    <dbReference type="NCBI Taxonomy" id="3572"/>
    <lineage>
        <taxon>Eukaryota</taxon>
        <taxon>Viridiplantae</taxon>
        <taxon>Streptophyta</taxon>
        <taxon>Embryophyta</taxon>
        <taxon>Tracheophyta</taxon>
        <taxon>Spermatophyta</taxon>
        <taxon>Magnoliopsida</taxon>
        <taxon>eudicotyledons</taxon>
        <taxon>Gunneridae</taxon>
        <taxon>Pentapetalae</taxon>
        <taxon>Caryophyllales</taxon>
        <taxon>Caryophyllaceae</taxon>
        <taxon>Caryophylleae</taxon>
        <taxon>Saponaria</taxon>
    </lineage>
</organism>
<gene>
    <name evidence="1" type="ORF">RND81_05G192800</name>
</gene>
<name>A0AAW1KZT4_SAPOF</name>
<dbReference type="Proteomes" id="UP001443914">
    <property type="component" value="Unassembled WGS sequence"/>
</dbReference>
<evidence type="ECO:0000313" key="1">
    <source>
        <dbReference type="EMBL" id="KAK9726138.1"/>
    </source>
</evidence>
<accession>A0AAW1KZT4</accession>
<dbReference type="EMBL" id="JBDFQZ010000005">
    <property type="protein sequence ID" value="KAK9726137.1"/>
    <property type="molecule type" value="Genomic_DNA"/>
</dbReference>
<protein>
    <recommendedName>
        <fullName evidence="3">Mediator of RNA polymerase II transcription subunit 33A</fullName>
    </recommendedName>
</protein>
<comment type="caution">
    <text evidence="1">The sequence shown here is derived from an EMBL/GenBank/DDBJ whole genome shotgun (WGS) entry which is preliminary data.</text>
</comment>
<reference evidence="1 2" key="1">
    <citation type="submission" date="2024-03" db="EMBL/GenBank/DDBJ databases">
        <title>WGS assembly of Saponaria officinalis var. Norfolk2.</title>
        <authorList>
            <person name="Jenkins J."/>
            <person name="Shu S."/>
            <person name="Grimwood J."/>
            <person name="Barry K."/>
            <person name="Goodstein D."/>
            <person name="Schmutz J."/>
            <person name="Leebens-Mack J."/>
            <person name="Osbourn A."/>
        </authorList>
    </citation>
    <scope>NUCLEOTIDE SEQUENCE [LARGE SCALE GENOMIC DNA]</scope>
    <source>
        <strain evidence="2">cv. Norfolk2</strain>
        <strain evidence="1">JIC</strain>
        <tissue evidence="1">Leaf</tissue>
    </source>
</reference>
<dbReference type="PANTHER" id="PTHR33739:SF7">
    <property type="entry name" value="MEDIATOR OF RNA POLYMERASE II TRANSCRIPTION SUBUNIT 33B"/>
    <property type="match status" value="1"/>
</dbReference>
<evidence type="ECO:0000313" key="2">
    <source>
        <dbReference type="Proteomes" id="UP001443914"/>
    </source>
</evidence>
<sequence length="1322" mass="143663">MSPTALHTQNAVVWDKVLDLTKHAQESNTDPLHWAIQLSSTLNSAGLTLPSVELAELLVSHICFANNVPIAWKFLYKALSLNLVSPLLLLSLLSTRVIPSRHLHPTAYRLYMELLKRHGSLVSQVHESCQDKTLKAVNDALHLSDVYGFPASDPAILVVLFIFSSIWQLVDASLDDEGLLEYTLDKKSRWLTRLQDMEIDDHSRFQDNRIEYQERILKANTLMGVDLIAEYLQSRVTTRILFLVRQNMPSIWKTFVQRLQLLASKSSALRNSKNTTPEVFVRMASDTFELLPWESKTSLQQQFHAVMAPGSFVSSAAQCPGASCSSLWIPLDLFLEDAMEGITVTLTCAIDALTGMLKSLRALNSTSWHDTFLGLWIAALRLVQRERNPCEGPVARLDTCLCMLLSVTPLVLVNLIEEEECAPDKESEFCQTESNQVPGSRRCGLVSSLQQLGEYEGLLTPPSSIAPLANQAAAKAIMYLSGLNVSNTYLDSVSINDVPMNCAGNMRHLIVEACIARNLLDASAFMWPGYVNARVNQIPRSVTGQVTGWSSLMKGSPLTSAVMNALVSNPASSLEELEKLYQIAIGGSDDEKIRAATVFCGASLIRGWNVQEHTVLFILRLLSPPMPANNSESDSHLINQGPFLNVLLIGIATIDIVQIFSLHGLVPQLAAALMSICEAFGSCSPKVSWTLTTGEEINSHAVFSSAFTLLLKLWSFEHTPLEQAMGDLPSVASQLSPEYLLLVRNSQLASPSHAANNQTKSQKFSKLLPPPSTQPIFVDSFPKLKCWYRQHQACIASPLSGLTPGTPVHQIVEALLNMLFKKVNRTTTSGSSSSSSSAVEEAVLRLQLPAWDILEALPFVLDAALTACAHDKLSPRDLATGLKDLADFFPASLASILSYFAAEVTRGVWKPASMNGTDWPSPAANLSFMEQQIHKVLAATGIDVPSLATVGSSNPTLPLPLAALLSLTITYKIDKANERFLNLVGRSVIILSAGCPWPCMPILSSLWAQKAKRWTDFLIVSASRTVFSRNNDAVFQLLKSCFASVLGLTASPKCSNGGVGALLGHGLGSHFSNGVAPVAPGIFFLRVYPFIRDMAFVTEGILSLLVMSVKDIATGGLSSDTMDKLKKCKFGMRYGQVSLASALSRVKLAATVGASFVCVSGGVNLVQTLLKETLPSWFISSRRSGHSGEPGEVVATLSGYGLAYFAVLSGLLSWGVEALSPSCLKLRAKVLSVHFEFMATALEGKISLGCDWATWRAYVQGFLGLVVRCTPSWLLEVDVAVLKNLSTGLRRWNEEELAIALLGVSGSRAMGAAAELIIQTAQ</sequence>
<dbReference type="GO" id="GO:2000762">
    <property type="term" value="P:regulation of phenylpropanoid metabolic process"/>
    <property type="evidence" value="ECO:0007669"/>
    <property type="project" value="InterPro"/>
</dbReference>
<proteinExistence type="predicted"/>
<dbReference type="EMBL" id="JBDFQZ010000005">
    <property type="protein sequence ID" value="KAK9726138.1"/>
    <property type="molecule type" value="Genomic_DNA"/>
</dbReference>
<dbReference type="GO" id="GO:0016592">
    <property type="term" value="C:mediator complex"/>
    <property type="evidence" value="ECO:0007669"/>
    <property type="project" value="InterPro"/>
</dbReference>
<dbReference type="PANTHER" id="PTHR33739">
    <property type="entry name" value="OS07G0681500 PROTEIN"/>
    <property type="match status" value="1"/>
</dbReference>
<evidence type="ECO:0008006" key="3">
    <source>
        <dbReference type="Google" id="ProtNLM"/>
    </source>
</evidence>
<keyword evidence="2" id="KW-1185">Reference proteome</keyword>